<accession>A0AAV8UNP5</accession>
<comment type="subcellular location">
    <subcellularLocation>
        <location evidence="3">Cytoplasm</location>
    </subcellularLocation>
    <subcellularLocation>
        <location evidence="2">Nucleus</location>
    </subcellularLocation>
</comment>
<gene>
    <name evidence="12" type="ORF">NDN08_006245</name>
</gene>
<evidence type="ECO:0000256" key="9">
    <source>
        <dbReference type="ARBA" id="ARBA00023242"/>
    </source>
</evidence>
<dbReference type="PANTHER" id="PTHR13403:SF6">
    <property type="entry name" value="SNURPORTIN-1"/>
    <property type="match status" value="1"/>
</dbReference>
<dbReference type="SUPFAM" id="SSF56091">
    <property type="entry name" value="DNA ligase/mRNA capping enzyme, catalytic domain"/>
    <property type="match status" value="1"/>
</dbReference>
<dbReference type="GO" id="GO:0003723">
    <property type="term" value="F:RNA binding"/>
    <property type="evidence" value="ECO:0007669"/>
    <property type="project" value="UniProtKB-KW"/>
</dbReference>
<evidence type="ECO:0000256" key="7">
    <source>
        <dbReference type="ARBA" id="ARBA00022490"/>
    </source>
</evidence>
<keyword evidence="6" id="KW-0813">Transport</keyword>
<dbReference type="GO" id="GO:0005737">
    <property type="term" value="C:cytoplasm"/>
    <property type="evidence" value="ECO:0007669"/>
    <property type="project" value="UniProtKB-SubCell"/>
</dbReference>
<evidence type="ECO:0000256" key="3">
    <source>
        <dbReference type="ARBA" id="ARBA00004496"/>
    </source>
</evidence>
<dbReference type="Pfam" id="PF21974">
    <property type="entry name" value="SPN1_m3Gcap_bd"/>
    <property type="match status" value="1"/>
</dbReference>
<organism evidence="12 13">
    <name type="scientific">Rhodosorus marinus</name>
    <dbReference type="NCBI Taxonomy" id="101924"/>
    <lineage>
        <taxon>Eukaryota</taxon>
        <taxon>Rhodophyta</taxon>
        <taxon>Stylonematophyceae</taxon>
        <taxon>Stylonematales</taxon>
        <taxon>Stylonemataceae</taxon>
        <taxon>Rhodosorus</taxon>
    </lineage>
</organism>
<evidence type="ECO:0000313" key="13">
    <source>
        <dbReference type="Proteomes" id="UP001157974"/>
    </source>
</evidence>
<reference evidence="12 13" key="1">
    <citation type="journal article" date="2023" name="Nat. Commun.">
        <title>Origin of minicircular mitochondrial genomes in red algae.</title>
        <authorList>
            <person name="Lee Y."/>
            <person name="Cho C.H."/>
            <person name="Lee Y.M."/>
            <person name="Park S.I."/>
            <person name="Yang J.H."/>
            <person name="West J.A."/>
            <person name="Bhattacharya D."/>
            <person name="Yoon H.S."/>
        </authorList>
    </citation>
    <scope>NUCLEOTIDE SEQUENCE [LARGE SCALE GENOMIC DNA]</scope>
    <source>
        <strain evidence="12 13">CCMP1338</strain>
        <tissue evidence="12">Whole cell</tissue>
    </source>
</reference>
<sequence length="392" mass="43680">MSGAIEHGRSSRFKSRGYLSDAAENRRANLLKRQQESRQNISEALRCLQKPPPPGRQLSKFRPWRRPPLSSPEWMNYPPTRLGSDWAVAAKCEGKRCVVVAAHGATTIRTRSGRYPRKGGPFTSCLPGGFESKGGKVGTTVLDCIFAPSEPNVLRALDVMVWNDHMLYDCDFQFRYFWLRGRLVEIGADRDCPVKFTAVEFSTATDKAVAEAYEYAKSMPRADGLLFYHWQVHYVLGPTPLILQWKDGNCSEYFLEGGQETESQGSPSDEMLDVPDLYTVLLCGSEGMLLTSDVPPVVVSRAEALSTDGSLVASEGDLLRFRILNPAQLCNVRESEVSRVAQLKSAGKASLVRTLPDSWSRILFQCRGRHNPLTVDDVLGSIRSEIRDQVMA</sequence>
<proteinExistence type="inferred from homology"/>
<dbReference type="AlphaFoldDB" id="A0AAV8UNP5"/>
<dbReference type="InterPro" id="IPR017336">
    <property type="entry name" value="Snurportin-1"/>
</dbReference>
<evidence type="ECO:0000256" key="1">
    <source>
        <dbReference type="ARBA" id="ARBA00003975"/>
    </source>
</evidence>
<protein>
    <recommendedName>
        <fullName evidence="5">Snurportin-1</fullName>
    </recommendedName>
</protein>
<keyword evidence="8" id="KW-0694">RNA-binding</keyword>
<evidence type="ECO:0000256" key="8">
    <source>
        <dbReference type="ARBA" id="ARBA00022884"/>
    </source>
</evidence>
<dbReference type="Proteomes" id="UP001157974">
    <property type="component" value="Unassembled WGS sequence"/>
</dbReference>
<dbReference type="EMBL" id="JAMWBK010000008">
    <property type="protein sequence ID" value="KAJ8902927.1"/>
    <property type="molecule type" value="Genomic_DNA"/>
</dbReference>
<feature type="region of interest" description="Disordered" evidence="10">
    <location>
        <begin position="1"/>
        <end position="64"/>
    </location>
</feature>
<comment type="caution">
    <text evidence="12">The sequence shown here is derived from an EMBL/GenBank/DDBJ whole genome shotgun (WGS) entry which is preliminary data.</text>
</comment>
<dbReference type="GO" id="GO:0061015">
    <property type="term" value="P:snRNA import into nucleus"/>
    <property type="evidence" value="ECO:0007669"/>
    <property type="project" value="InterPro"/>
</dbReference>
<evidence type="ECO:0000256" key="10">
    <source>
        <dbReference type="SAM" id="MobiDB-lite"/>
    </source>
</evidence>
<feature type="domain" description="Snurportin-1 m3G cap-binding" evidence="11">
    <location>
        <begin position="72"/>
        <end position="243"/>
    </location>
</feature>
<dbReference type="InterPro" id="IPR047857">
    <property type="entry name" value="Snurportin1_C"/>
</dbReference>
<name>A0AAV8UNP5_9RHOD</name>
<evidence type="ECO:0000256" key="6">
    <source>
        <dbReference type="ARBA" id="ARBA00022448"/>
    </source>
</evidence>
<evidence type="ECO:0000256" key="5">
    <source>
        <dbReference type="ARBA" id="ARBA00016034"/>
    </source>
</evidence>
<keyword evidence="7" id="KW-0963">Cytoplasm</keyword>
<keyword evidence="13" id="KW-1185">Reference proteome</keyword>
<dbReference type="PANTHER" id="PTHR13403">
    <property type="entry name" value="SNURPORTIN1 RNUT1 PROTEIN RNA, U TRANSPORTER 1"/>
    <property type="match status" value="1"/>
</dbReference>
<comment type="function">
    <text evidence="1">Functions as an U snRNP-specific nuclear import adapter. Involved in the trimethylguanosine (m3G)-cap-dependent nuclear import of U snRNPs. Binds specifically to the terminal m3G-cap U snRNAs.</text>
</comment>
<keyword evidence="9" id="KW-0539">Nucleus</keyword>
<dbReference type="GO" id="GO:0005634">
    <property type="term" value="C:nucleus"/>
    <property type="evidence" value="ECO:0007669"/>
    <property type="project" value="UniProtKB-SubCell"/>
</dbReference>
<comment type="similarity">
    <text evidence="4">Belongs to the snurportin family.</text>
</comment>
<evidence type="ECO:0000259" key="11">
    <source>
        <dbReference type="Pfam" id="PF21974"/>
    </source>
</evidence>
<dbReference type="CDD" id="cd09232">
    <property type="entry name" value="Snurportin-1_C"/>
    <property type="match status" value="1"/>
</dbReference>
<evidence type="ECO:0000256" key="2">
    <source>
        <dbReference type="ARBA" id="ARBA00004123"/>
    </source>
</evidence>
<evidence type="ECO:0000256" key="4">
    <source>
        <dbReference type="ARBA" id="ARBA00007540"/>
    </source>
</evidence>
<evidence type="ECO:0000313" key="12">
    <source>
        <dbReference type="EMBL" id="KAJ8902927.1"/>
    </source>
</evidence>
<dbReference type="Gene3D" id="3.30.470.30">
    <property type="entry name" value="DNA ligase/mRNA capping enzyme"/>
    <property type="match status" value="1"/>
</dbReference>